<reference evidence="2" key="1">
    <citation type="journal article" date="2014" name="Int. J. Syst. Evol. Microbiol.">
        <title>Complete genome sequence of Corynebacterium casei LMG S-19264T (=DSM 44701T), isolated from a smear-ripened cheese.</title>
        <authorList>
            <consortium name="US DOE Joint Genome Institute (JGI-PGF)"/>
            <person name="Walter F."/>
            <person name="Albersmeier A."/>
            <person name="Kalinowski J."/>
            <person name="Ruckert C."/>
        </authorList>
    </citation>
    <scope>NUCLEOTIDE SEQUENCE</scope>
    <source>
        <strain evidence="2">CGMCC 1.3617</strain>
    </source>
</reference>
<keyword evidence="3" id="KW-1185">Reference proteome</keyword>
<dbReference type="AlphaFoldDB" id="A0A917NQU7"/>
<organism evidence="2 3">
    <name type="scientific">Neoroseomonas lacus</name>
    <dbReference type="NCBI Taxonomy" id="287609"/>
    <lineage>
        <taxon>Bacteria</taxon>
        <taxon>Pseudomonadati</taxon>
        <taxon>Pseudomonadota</taxon>
        <taxon>Alphaproteobacteria</taxon>
        <taxon>Acetobacterales</taxon>
        <taxon>Acetobacteraceae</taxon>
        <taxon>Neoroseomonas</taxon>
    </lineage>
</organism>
<keyword evidence="1" id="KW-0812">Transmembrane</keyword>
<protein>
    <submittedName>
        <fullName evidence="2">Uncharacterized protein</fullName>
    </submittedName>
</protein>
<feature type="transmembrane region" description="Helical" evidence="1">
    <location>
        <begin position="6"/>
        <end position="22"/>
    </location>
</feature>
<keyword evidence="1" id="KW-1133">Transmembrane helix</keyword>
<evidence type="ECO:0000313" key="2">
    <source>
        <dbReference type="EMBL" id="GGJ16834.1"/>
    </source>
</evidence>
<comment type="caution">
    <text evidence="2">The sequence shown here is derived from an EMBL/GenBank/DDBJ whole genome shotgun (WGS) entry which is preliminary data.</text>
</comment>
<gene>
    <name evidence="2" type="ORF">GCM10011320_25300</name>
</gene>
<proteinExistence type="predicted"/>
<dbReference type="RefSeq" id="WP_188967404.1">
    <property type="nucleotide sequence ID" value="NZ_BMKW01000005.1"/>
</dbReference>
<evidence type="ECO:0000256" key="1">
    <source>
        <dbReference type="SAM" id="Phobius"/>
    </source>
</evidence>
<name>A0A917NQU7_9PROT</name>
<sequence>MIKASVLAMGLLTILISMGLRWRENRMAATQRLPRLGMVARGKRTFDRWVTAAAIATGATLVILGGLHWLRLTLD</sequence>
<dbReference type="EMBL" id="BMKW01000005">
    <property type="protein sequence ID" value="GGJ16834.1"/>
    <property type="molecule type" value="Genomic_DNA"/>
</dbReference>
<reference evidence="2" key="2">
    <citation type="submission" date="2020-09" db="EMBL/GenBank/DDBJ databases">
        <authorList>
            <person name="Sun Q."/>
            <person name="Zhou Y."/>
        </authorList>
    </citation>
    <scope>NUCLEOTIDE SEQUENCE</scope>
    <source>
        <strain evidence="2">CGMCC 1.3617</strain>
    </source>
</reference>
<dbReference type="Proteomes" id="UP000661507">
    <property type="component" value="Unassembled WGS sequence"/>
</dbReference>
<accession>A0A917NQU7</accession>
<keyword evidence="1" id="KW-0472">Membrane</keyword>
<feature type="transmembrane region" description="Helical" evidence="1">
    <location>
        <begin position="49"/>
        <end position="70"/>
    </location>
</feature>
<evidence type="ECO:0000313" key="3">
    <source>
        <dbReference type="Proteomes" id="UP000661507"/>
    </source>
</evidence>